<comment type="caution">
    <text evidence="1">The sequence shown here is derived from an EMBL/GenBank/DDBJ whole genome shotgun (WGS) entry which is preliminary data.</text>
</comment>
<protein>
    <submittedName>
        <fullName evidence="1">Polyketide synthase 24</fullName>
    </submittedName>
</protein>
<dbReference type="InterPro" id="IPR036397">
    <property type="entry name" value="RNaseH_sf"/>
</dbReference>
<organism evidence="1 2">
    <name type="scientific">Labeo rohita</name>
    <name type="common">Indian major carp</name>
    <name type="synonym">Cyprinus rohita</name>
    <dbReference type="NCBI Taxonomy" id="84645"/>
    <lineage>
        <taxon>Eukaryota</taxon>
        <taxon>Metazoa</taxon>
        <taxon>Chordata</taxon>
        <taxon>Craniata</taxon>
        <taxon>Vertebrata</taxon>
        <taxon>Euteleostomi</taxon>
        <taxon>Actinopterygii</taxon>
        <taxon>Neopterygii</taxon>
        <taxon>Teleostei</taxon>
        <taxon>Ostariophysi</taxon>
        <taxon>Cypriniformes</taxon>
        <taxon>Cyprinidae</taxon>
        <taxon>Labeoninae</taxon>
        <taxon>Labeonini</taxon>
        <taxon>Labeo</taxon>
    </lineage>
</organism>
<sequence>MVWDCVSALGKGNLHFCDGTINAEKYIEILEHNNAAFKKTSFPGTPMHISTRQYKTTFCTHYKVLAAEEEDTGT</sequence>
<evidence type="ECO:0000313" key="2">
    <source>
        <dbReference type="Proteomes" id="UP000830375"/>
    </source>
</evidence>
<dbReference type="EMBL" id="JACTAM010002195">
    <property type="protein sequence ID" value="KAI2645573.1"/>
    <property type="molecule type" value="Genomic_DNA"/>
</dbReference>
<accession>A0ABQ8L4E6</accession>
<dbReference type="Gene3D" id="3.30.420.10">
    <property type="entry name" value="Ribonuclease H-like superfamily/Ribonuclease H"/>
    <property type="match status" value="1"/>
</dbReference>
<proteinExistence type="predicted"/>
<evidence type="ECO:0000313" key="1">
    <source>
        <dbReference type="EMBL" id="KAI2645573.1"/>
    </source>
</evidence>
<reference evidence="1 2" key="1">
    <citation type="submission" date="2022-01" db="EMBL/GenBank/DDBJ databases">
        <title>A high-quality chromosome-level genome assembly of rohu carp, Labeo rohita.</title>
        <authorList>
            <person name="Arick M.A. II"/>
            <person name="Hsu C.-Y."/>
            <person name="Magbanua Z."/>
            <person name="Pechanova O."/>
            <person name="Grover C."/>
            <person name="Miller E."/>
            <person name="Thrash A."/>
            <person name="Ezzel L."/>
            <person name="Alam S."/>
            <person name="Benzie J."/>
            <person name="Hamilton M."/>
            <person name="Karsi A."/>
            <person name="Lawrence M.L."/>
            <person name="Peterson D.G."/>
        </authorList>
    </citation>
    <scope>NUCLEOTIDE SEQUENCE [LARGE SCALE GENOMIC DNA]</scope>
    <source>
        <strain evidence="2">BAU-BD-2019</strain>
        <tissue evidence="1">Blood</tissue>
    </source>
</reference>
<keyword evidence="2" id="KW-1185">Reference proteome</keyword>
<name>A0ABQ8L4E6_LABRO</name>
<dbReference type="Proteomes" id="UP000830375">
    <property type="component" value="Unassembled WGS sequence"/>
</dbReference>
<gene>
    <name evidence="1" type="ORF">H4Q32_028688</name>
</gene>